<dbReference type="Proteomes" id="UP000076584">
    <property type="component" value="Unassembled WGS sequence"/>
</dbReference>
<evidence type="ECO:0000313" key="4">
    <source>
        <dbReference type="EMBL" id="KZL84781.1"/>
    </source>
</evidence>
<keyword evidence="2" id="KW-0812">Transmembrane</keyword>
<dbReference type="Gene3D" id="3.40.710.10">
    <property type="entry name" value="DD-peptidase/beta-lactamase superfamily"/>
    <property type="match status" value="1"/>
</dbReference>
<dbReference type="SUPFAM" id="SSF53474">
    <property type="entry name" value="alpha/beta-Hydrolases"/>
    <property type="match status" value="1"/>
</dbReference>
<dbReference type="EMBL" id="LFIW01000787">
    <property type="protein sequence ID" value="KZL84781.1"/>
    <property type="molecule type" value="Genomic_DNA"/>
</dbReference>
<evidence type="ECO:0000259" key="3">
    <source>
        <dbReference type="Pfam" id="PF00144"/>
    </source>
</evidence>
<evidence type="ECO:0000256" key="2">
    <source>
        <dbReference type="SAM" id="Phobius"/>
    </source>
</evidence>
<gene>
    <name evidence="4" type="ORF">CI238_10191</name>
</gene>
<name>A0A167E769_COLIC</name>
<feature type="transmembrane region" description="Helical" evidence="2">
    <location>
        <begin position="172"/>
        <end position="193"/>
    </location>
</feature>
<dbReference type="SUPFAM" id="SSF56601">
    <property type="entry name" value="beta-lactamase/transpeptidase-like"/>
    <property type="match status" value="1"/>
</dbReference>
<keyword evidence="5" id="KW-1185">Reference proteome</keyword>
<evidence type="ECO:0000256" key="1">
    <source>
        <dbReference type="SAM" id="MobiDB-lite"/>
    </source>
</evidence>
<keyword evidence="2" id="KW-1133">Transmembrane helix</keyword>
<sequence>MANSRTSRGPVTVFQSVEKERNRMTTTLQVTDSHVPGPQNTTTVQATLPEYHVSPPWQLLWDDLKLFLKQSVLLPFIVDPLWYPRRNETHFPPLSQAWVPRSINWGFIQRAVTASQSWFQTIVDPFFPSGEMDELYPSVGNLICLAAHGILIIAQLLFLVSLPFTANLPFNVLLPYLVGFIILNYAVCIPLNAGTTNGMLTSQHDRWEEARHWDSLKNEGYREKWFFQNGISVGSHWLQGNLNRLSRTFHRPIVGIHNPTAGIIFDIIQCLLERCFYFGTSDTRACYSLIAAALSPTEKNDKVVLILHSQGGLQGSIILDWLLSNYPRDTLKKVEIYTFGNAANHFNNPRISGDDAGIVGHIEHYGNSGDFVAQWGVNHFKSLVAKAALNRDLERKARSFDLEYILGRDKRQNNFSGLLFKNEVKGHLLNQHYLDRILPLNESLTSVEEESKGKPMPGSFMSSRMQSDQDSRKLDNEGARGYGYAALNSTWMTPHTLFYTGSTTKSFTAAGLSLLIDNATVNSSVYSGLTWKTPVSSVLRDDFVLSDEWATAHITLEDALSHRTGYPRHDLASAKTTRETVRLLRHLPLAAEPRATFLYNNKMYGAMGYLIEVLTGSWLGDFFREHLWMPMGMNETYFSLPDAEHSGLVLATEYYYDPVHKKHFEVPHEPSSGEEGAGSIVSTVLDYAKYLRVMMNESAPLSKAGHREVKTPRNFVISSKAPYTGPMTYAFGWNGAVFEGEQTYFHTGAVTNFVSAMMMIPSKQIAVAVFTNSDTRVPEVVAHHILWEHLGVPKDKRYDLNKQYQSERKDQFEYLQTCAERMYPSLPDPPYLPTLPISEHVGDFFDPGYGTLKVDLNCPRSVEKCKLRVLGVGGEGFSYLEPIVYLEPMSGNSWLGRGYLGGGIAGKLGIPAFCVPAEFKVDVHGTVTHLGIGVRLGEAGDPLTWFKRV</sequence>
<evidence type="ECO:0000313" key="5">
    <source>
        <dbReference type="Proteomes" id="UP000076584"/>
    </source>
</evidence>
<proteinExistence type="predicted"/>
<dbReference type="InterPro" id="IPR001466">
    <property type="entry name" value="Beta-lactam-related"/>
</dbReference>
<feature type="transmembrane region" description="Helical" evidence="2">
    <location>
        <begin position="142"/>
        <end position="166"/>
    </location>
</feature>
<keyword evidence="2" id="KW-0472">Membrane</keyword>
<comment type="caution">
    <text evidence="4">The sequence shown here is derived from an EMBL/GenBank/DDBJ whole genome shotgun (WGS) entry which is preliminary data.</text>
</comment>
<organism evidence="4 5">
    <name type="scientific">Colletotrichum incanum</name>
    <name type="common">Soybean anthracnose fungus</name>
    <dbReference type="NCBI Taxonomy" id="1573173"/>
    <lineage>
        <taxon>Eukaryota</taxon>
        <taxon>Fungi</taxon>
        <taxon>Dikarya</taxon>
        <taxon>Ascomycota</taxon>
        <taxon>Pezizomycotina</taxon>
        <taxon>Sordariomycetes</taxon>
        <taxon>Hypocreomycetidae</taxon>
        <taxon>Glomerellales</taxon>
        <taxon>Glomerellaceae</taxon>
        <taxon>Colletotrichum</taxon>
        <taxon>Colletotrichum spaethianum species complex</taxon>
    </lineage>
</organism>
<dbReference type="PANTHER" id="PTHR42044:SF2">
    <property type="entry name" value="DUF676 DOMAIN-CONTAINING PROTEIN"/>
    <property type="match status" value="1"/>
</dbReference>
<protein>
    <submittedName>
        <fullName evidence="4">Penicillin-binding protein</fullName>
    </submittedName>
</protein>
<dbReference type="STRING" id="1573173.A0A167E769"/>
<reference evidence="4 5" key="1">
    <citation type="submission" date="2015-06" db="EMBL/GenBank/DDBJ databases">
        <title>Survival trade-offs in plant roots during colonization by closely related pathogenic and mutualistic fungi.</title>
        <authorList>
            <person name="Hacquard S."/>
            <person name="Kracher B."/>
            <person name="Hiruma K."/>
            <person name="Weinman A."/>
            <person name="Muench P."/>
            <person name="Garrido Oter R."/>
            <person name="Ver Loren van Themaat E."/>
            <person name="Dallerey J.-F."/>
            <person name="Damm U."/>
            <person name="Henrissat B."/>
            <person name="Lespinet O."/>
            <person name="Thon M."/>
            <person name="Kemen E."/>
            <person name="McHardy A.C."/>
            <person name="Schulze-Lefert P."/>
            <person name="O'Connell R.J."/>
        </authorList>
    </citation>
    <scope>NUCLEOTIDE SEQUENCE [LARGE SCALE GENOMIC DNA]</scope>
    <source>
        <strain evidence="4 5">MAFF 238704</strain>
    </source>
</reference>
<dbReference type="Pfam" id="PF00144">
    <property type="entry name" value="Beta-lactamase"/>
    <property type="match status" value="1"/>
</dbReference>
<feature type="region of interest" description="Disordered" evidence="1">
    <location>
        <begin position="446"/>
        <end position="475"/>
    </location>
</feature>
<dbReference type="InterPro" id="IPR012338">
    <property type="entry name" value="Beta-lactam/transpept-like"/>
</dbReference>
<dbReference type="AlphaFoldDB" id="A0A167E769"/>
<feature type="domain" description="Beta-lactamase-related" evidence="3">
    <location>
        <begin position="479"/>
        <end position="782"/>
    </location>
</feature>
<accession>A0A167E769</accession>
<dbReference type="InterPro" id="IPR029058">
    <property type="entry name" value="AB_hydrolase_fold"/>
</dbReference>
<dbReference type="PANTHER" id="PTHR42044">
    <property type="entry name" value="DUF676 DOMAIN-CONTAINING PROTEIN-RELATED"/>
    <property type="match status" value="1"/>
</dbReference>